<evidence type="ECO:0000313" key="9">
    <source>
        <dbReference type="EMBL" id="AXV06977.1"/>
    </source>
</evidence>
<dbReference type="PROSITE" id="PS50928">
    <property type="entry name" value="ABC_TM1"/>
    <property type="match status" value="1"/>
</dbReference>
<feature type="transmembrane region" description="Helical" evidence="7">
    <location>
        <begin position="145"/>
        <end position="162"/>
    </location>
</feature>
<dbReference type="Proteomes" id="UP000264006">
    <property type="component" value="Chromosome"/>
</dbReference>
<evidence type="ECO:0000256" key="6">
    <source>
        <dbReference type="ARBA" id="ARBA00023136"/>
    </source>
</evidence>
<dbReference type="SUPFAM" id="SSF161098">
    <property type="entry name" value="MetI-like"/>
    <property type="match status" value="1"/>
</dbReference>
<keyword evidence="6 7" id="KW-0472">Membrane</keyword>
<gene>
    <name evidence="9" type="ORF">DVS28_a2295</name>
</gene>
<dbReference type="PANTHER" id="PTHR43163">
    <property type="entry name" value="DIPEPTIDE TRANSPORT SYSTEM PERMEASE PROTEIN DPPB-RELATED"/>
    <property type="match status" value="1"/>
</dbReference>
<comment type="similarity">
    <text evidence="7">Belongs to the binding-protein-dependent transport system permease family.</text>
</comment>
<feature type="transmembrane region" description="Helical" evidence="7">
    <location>
        <begin position="285"/>
        <end position="311"/>
    </location>
</feature>
<reference evidence="9 10" key="1">
    <citation type="submission" date="2018-09" db="EMBL/GenBank/DDBJ databases">
        <title>Complete genome sequence of Euzebya sp. DY32-46 isolated from seawater of Pacific Ocean.</title>
        <authorList>
            <person name="Xu L."/>
            <person name="Wu Y.-H."/>
            <person name="Xu X.-W."/>
        </authorList>
    </citation>
    <scope>NUCLEOTIDE SEQUENCE [LARGE SCALE GENOMIC DNA]</scope>
    <source>
        <strain evidence="9 10">DY32-46</strain>
    </source>
</reference>
<accession>A0A346XXN0</accession>
<evidence type="ECO:0000256" key="7">
    <source>
        <dbReference type="RuleBase" id="RU363032"/>
    </source>
</evidence>
<name>A0A346XXN0_9ACTN</name>
<dbReference type="AlphaFoldDB" id="A0A346XXN0"/>
<feature type="transmembrane region" description="Helical" evidence="7">
    <location>
        <begin position="112"/>
        <end position="133"/>
    </location>
</feature>
<feature type="transmembrane region" description="Helical" evidence="7">
    <location>
        <begin position="182"/>
        <end position="200"/>
    </location>
</feature>
<keyword evidence="10" id="KW-1185">Reference proteome</keyword>
<comment type="subcellular location">
    <subcellularLocation>
        <location evidence="1 7">Cell membrane</location>
        <topology evidence="1 7">Multi-pass membrane protein</topology>
    </subcellularLocation>
</comment>
<evidence type="ECO:0000259" key="8">
    <source>
        <dbReference type="PROSITE" id="PS50928"/>
    </source>
</evidence>
<dbReference type="InterPro" id="IPR035906">
    <property type="entry name" value="MetI-like_sf"/>
</dbReference>
<feature type="transmembrane region" description="Helical" evidence="7">
    <location>
        <begin position="243"/>
        <end position="265"/>
    </location>
</feature>
<dbReference type="InterPro" id="IPR000515">
    <property type="entry name" value="MetI-like"/>
</dbReference>
<organism evidence="9 10">
    <name type="scientific">Euzebya pacifica</name>
    <dbReference type="NCBI Taxonomy" id="1608957"/>
    <lineage>
        <taxon>Bacteria</taxon>
        <taxon>Bacillati</taxon>
        <taxon>Actinomycetota</taxon>
        <taxon>Nitriliruptoria</taxon>
        <taxon>Euzebyales</taxon>
    </lineage>
</organism>
<dbReference type="GO" id="GO:0055085">
    <property type="term" value="P:transmembrane transport"/>
    <property type="evidence" value="ECO:0007669"/>
    <property type="project" value="InterPro"/>
</dbReference>
<dbReference type="GO" id="GO:0005886">
    <property type="term" value="C:plasma membrane"/>
    <property type="evidence" value="ECO:0007669"/>
    <property type="project" value="UniProtKB-SubCell"/>
</dbReference>
<dbReference type="PANTHER" id="PTHR43163:SF7">
    <property type="entry name" value="DIPEPTIDE-TRANSPORT INTEGRAL MEMBRANE PROTEIN ABC TRANSPORTER DPPB-RELATED"/>
    <property type="match status" value="1"/>
</dbReference>
<keyword evidence="2 7" id="KW-0813">Transport</keyword>
<keyword evidence="5 7" id="KW-1133">Transmembrane helix</keyword>
<protein>
    <submittedName>
        <fullName evidence="9">Oligopeptide transport system permease protein OppB</fullName>
    </submittedName>
</protein>
<evidence type="ECO:0000256" key="5">
    <source>
        <dbReference type="ARBA" id="ARBA00022989"/>
    </source>
</evidence>
<feature type="transmembrane region" description="Helical" evidence="7">
    <location>
        <begin position="12"/>
        <end position="31"/>
    </location>
</feature>
<evidence type="ECO:0000313" key="10">
    <source>
        <dbReference type="Proteomes" id="UP000264006"/>
    </source>
</evidence>
<evidence type="ECO:0000256" key="2">
    <source>
        <dbReference type="ARBA" id="ARBA00022448"/>
    </source>
</evidence>
<dbReference type="OrthoDB" id="3171583at2"/>
<evidence type="ECO:0000256" key="3">
    <source>
        <dbReference type="ARBA" id="ARBA00022475"/>
    </source>
</evidence>
<dbReference type="KEGG" id="euz:DVS28_a2295"/>
<dbReference type="EMBL" id="CP031165">
    <property type="protein sequence ID" value="AXV06977.1"/>
    <property type="molecule type" value="Genomic_DNA"/>
</dbReference>
<proteinExistence type="inferred from homology"/>
<dbReference type="Pfam" id="PF00528">
    <property type="entry name" value="BPD_transp_1"/>
    <property type="match status" value="1"/>
</dbReference>
<dbReference type="Pfam" id="PF19300">
    <property type="entry name" value="BPD_transp_1_N"/>
    <property type="match status" value="1"/>
</dbReference>
<evidence type="ECO:0000256" key="4">
    <source>
        <dbReference type="ARBA" id="ARBA00022692"/>
    </source>
</evidence>
<dbReference type="InterPro" id="IPR045621">
    <property type="entry name" value="BPD_transp_1_N"/>
</dbReference>
<dbReference type="Gene3D" id="1.10.3720.10">
    <property type="entry name" value="MetI-like"/>
    <property type="match status" value="1"/>
</dbReference>
<dbReference type="CDD" id="cd06261">
    <property type="entry name" value="TM_PBP2"/>
    <property type="match status" value="1"/>
</dbReference>
<evidence type="ECO:0000256" key="1">
    <source>
        <dbReference type="ARBA" id="ARBA00004651"/>
    </source>
</evidence>
<feature type="domain" description="ABC transmembrane type-1" evidence="8">
    <location>
        <begin position="106"/>
        <end position="308"/>
    </location>
</feature>
<dbReference type="RefSeq" id="WP_114591544.1">
    <property type="nucleotide sequence ID" value="NZ_CAXIBR010000034.1"/>
</dbReference>
<keyword evidence="3" id="KW-1003">Cell membrane</keyword>
<sequence>MGRYMIRRILQFIPVLLGATFLIFASVFSLAGDPIRALSGDRPVPQSVVDQLRDEFNLNDPLLVQYGKYMGVIAQDDSGEREGLLTGDFGTTFRGRPVSEIMKDKLPVSIRLGLSAFVIEAIIGVIAGVLAALRKDGFIDTLVKVSTVAVISIPIFVLALYAQYGFAVNLGLLPVAGIQAGWQSYVMPAFVLASVSLAYVSRLTRTSVIENLRADYVRTAKSKGMNNRRVVGIHTLRNSMIPVLTYLGIDLGALLSGAIITETVFNLPGIGREVFNAVKSQDGAVVVGIVTFLILVYMAANLFVDFLYAVLDPRIRYE</sequence>
<keyword evidence="4 7" id="KW-0812">Transmembrane</keyword>